<evidence type="ECO:0000313" key="3">
    <source>
        <dbReference type="Proteomes" id="UP001652504"/>
    </source>
</evidence>
<keyword evidence="3" id="KW-1185">Reference proteome</keyword>
<dbReference type="Pfam" id="PF16148">
    <property type="entry name" value="DUF4856"/>
    <property type="match status" value="1"/>
</dbReference>
<protein>
    <submittedName>
        <fullName evidence="2">DUF4856 domain-containing protein</fullName>
    </submittedName>
</protein>
<dbReference type="RefSeq" id="WP_263712847.1">
    <property type="nucleotide sequence ID" value="NZ_JAOWKX010000006.1"/>
</dbReference>
<dbReference type="Gene3D" id="2.60.40.60">
    <property type="entry name" value="Cadherins"/>
    <property type="match status" value="1"/>
</dbReference>
<accession>A0ABT3AA58</accession>
<dbReference type="EMBL" id="JAOWKX010000006">
    <property type="protein sequence ID" value="MCV2885561.1"/>
    <property type="molecule type" value="Genomic_DNA"/>
</dbReference>
<reference evidence="2 3" key="1">
    <citation type="submission" date="2022-10" db="EMBL/GenBank/DDBJ databases">
        <title>Aestuariibacter sp. AA17 isolated from Montipora capitata coral fragment.</title>
        <authorList>
            <person name="Emsley S.A."/>
            <person name="Pfannmuller K.M."/>
            <person name="Loughran R.M."/>
            <person name="Shlafstein M."/>
            <person name="Papke E."/>
            <person name="Saw J.H."/>
            <person name="Ushijima B."/>
            <person name="Videau P."/>
        </authorList>
    </citation>
    <scope>NUCLEOTIDE SEQUENCE [LARGE SCALE GENOMIC DNA]</scope>
    <source>
        <strain evidence="2 3">AA17</strain>
    </source>
</reference>
<sequence length="579" mass="62800">MLTMKRSRIALAVAIATLGLTACGGGSSSSPAPAPTPSKSAPTDISLSSISITENVKGGVVGELTVTDSDSGDRHMFTTSDERFVIDGTTLKLADNTAFNFENTQTVDVDITVFDGTFTFNKTLSLTIEDTLDFYEFESKINPGASSVSYSGQTARHLLINDLNALIGAQLGDSSTFDSNGTFTSKQDVLDALNSYFDVTDYEALSERALLTTTTPAADQTTLSAVSSSSKNLVGKIAGNDATGQHKDWNNGDFMGWGATGSTTPEKLVREYFDMLATNAETQLAGTTRQDPFGNDITTLYLTDDGRDLKQLIQKFLLMSVAFSQGADDYLDDDTAGKGLLSDHEDTTTGKAYTALEHQFDEGFGYFGAARNYLDYSDEELAQKGGRDNWQGYYDTNGDGKIDFTSEYNFGQSINAAKRDLGATVATDYTAEAMNAFLQGRKLLNDTAGTALTVAQLTELQDYRDTALLAWEKSIAATVVHYINDSIADLNAIGTDEFSYSNLAKHWSEMKGFALGFQFNRRSPMMKVDGDFEKLHTFMKDAPVLTGDAEVTAYIKDLQDARALIQAAYGFNEENVANW</sequence>
<evidence type="ECO:0000313" key="2">
    <source>
        <dbReference type="EMBL" id="MCV2885561.1"/>
    </source>
</evidence>
<comment type="caution">
    <text evidence="2">The sequence shown here is derived from an EMBL/GenBank/DDBJ whole genome shotgun (WGS) entry which is preliminary data.</text>
</comment>
<dbReference type="PROSITE" id="PS51257">
    <property type="entry name" value="PROKAR_LIPOPROTEIN"/>
    <property type="match status" value="1"/>
</dbReference>
<keyword evidence="1" id="KW-0732">Signal</keyword>
<dbReference type="InterPro" id="IPR032331">
    <property type="entry name" value="DUF4856"/>
</dbReference>
<feature type="signal peptide" evidence="1">
    <location>
        <begin position="1"/>
        <end position="22"/>
    </location>
</feature>
<proteinExistence type="predicted"/>
<name>A0ABT3AA58_9ALTE</name>
<dbReference type="CDD" id="cd11304">
    <property type="entry name" value="Cadherin_repeat"/>
    <property type="match status" value="1"/>
</dbReference>
<evidence type="ECO:0000256" key="1">
    <source>
        <dbReference type="SAM" id="SignalP"/>
    </source>
</evidence>
<feature type="chain" id="PRO_5047490596" evidence="1">
    <location>
        <begin position="23"/>
        <end position="579"/>
    </location>
</feature>
<organism evidence="2 3">
    <name type="scientific">Fluctibacter corallii</name>
    <dbReference type="NCBI Taxonomy" id="2984329"/>
    <lineage>
        <taxon>Bacteria</taxon>
        <taxon>Pseudomonadati</taxon>
        <taxon>Pseudomonadota</taxon>
        <taxon>Gammaproteobacteria</taxon>
        <taxon>Alteromonadales</taxon>
        <taxon>Alteromonadaceae</taxon>
        <taxon>Fluctibacter</taxon>
    </lineage>
</organism>
<gene>
    <name evidence="2" type="ORF">OE749_12750</name>
</gene>
<dbReference type="InterPro" id="IPR015919">
    <property type="entry name" value="Cadherin-like_sf"/>
</dbReference>
<dbReference type="Proteomes" id="UP001652504">
    <property type="component" value="Unassembled WGS sequence"/>
</dbReference>
<dbReference type="SUPFAM" id="SSF49313">
    <property type="entry name" value="Cadherin-like"/>
    <property type="match status" value="1"/>
</dbReference>